<dbReference type="SUPFAM" id="SSF69304">
    <property type="entry name" value="Tricorn protease N-terminal domain"/>
    <property type="match status" value="1"/>
</dbReference>
<dbReference type="Pfam" id="PF14559">
    <property type="entry name" value="TPR_19"/>
    <property type="match status" value="1"/>
</dbReference>
<dbReference type="RefSeq" id="WP_009196303.1">
    <property type="nucleotide sequence ID" value="NZ_AODQ01000081.1"/>
</dbReference>
<dbReference type="InterPro" id="IPR011659">
    <property type="entry name" value="WD40"/>
</dbReference>
<keyword evidence="2" id="KW-1185">Reference proteome</keyword>
<dbReference type="Pfam" id="PF13620">
    <property type="entry name" value="CarboxypepD_reg"/>
    <property type="match status" value="1"/>
</dbReference>
<protein>
    <submittedName>
        <fullName evidence="1">Vi polysaccharide export protein VexE</fullName>
    </submittedName>
</protein>
<accession>M7N3R7</accession>
<organism evidence="1 2">
    <name type="scientific">Cesiribacter andamanensis AMV16</name>
    <dbReference type="NCBI Taxonomy" id="1279009"/>
    <lineage>
        <taxon>Bacteria</taxon>
        <taxon>Pseudomonadati</taxon>
        <taxon>Bacteroidota</taxon>
        <taxon>Cytophagia</taxon>
        <taxon>Cytophagales</taxon>
        <taxon>Cesiribacteraceae</taxon>
        <taxon>Cesiribacter</taxon>
    </lineage>
</organism>
<dbReference type="InterPro" id="IPR008969">
    <property type="entry name" value="CarboxyPept-like_regulatory"/>
</dbReference>
<dbReference type="eggNOG" id="COG2885">
    <property type="taxonomic scope" value="Bacteria"/>
</dbReference>
<dbReference type="OrthoDB" id="1488841at2"/>
<dbReference type="Pfam" id="PF07676">
    <property type="entry name" value="PD40"/>
    <property type="match status" value="1"/>
</dbReference>
<sequence>MAVSLKYPLYAWLIGGMLALLPLGESVAQYDNFFFQLKPAAQKGKMLYGSGAYEKAIPYIQQALRKRGEDQDLKIMLAHAYAVSGQAKEAVAQYRQLASSQQLEPKHQLAYAHSLQLLGRGQESQQVYEQYLSQLQGDPLPSLDPAELHRSAIRYSVHPLSINSRYNEFAPVLTEGGLFFLSDRKKGALVHRDYSGHNTDLDVYHAAARSNTRFVNVHNLGSSINTGLHEGPASQDANGALYFSRSDRSGRITLWKAEPADAPNQWLPAKELSITAEGNLFHPAISADGRLLFYASDMPGGYGSTDIYYSFMQEGGWSAPINAGARINTPGKEAFPSLRENRLYFSSDGKMGLGGLDIHEAYLSGTKVIMVRNVGAPANSVADDFGLVWLADGSGGYFSSNRRGGRGGDDLYRLDYHIITLEGSVRDSTNHKPLAGVTVHLQQPDGGSRQAVTNERGEYSFTLFPGEVYKLSYEAKDYRPRTLSYSTLQGKQYGRRDFTVSLDRKTKIFVLGTARMPDKRRAAHAQILVYDHAGSQPDTLVANERGGYEVELDTESQYTFLVQCNTWGNVADFATSERTEASLSHYLNVELKQQQRYTVKGRVEGADPSQPLLLWLTNSLNGSSTLLWPDGNRFSFQALSLAAYEICVQQGDKRATLYLGTDWQKPERQVVLELK</sequence>
<dbReference type="AlphaFoldDB" id="M7N3R7"/>
<evidence type="ECO:0000313" key="2">
    <source>
        <dbReference type="Proteomes" id="UP000011910"/>
    </source>
</evidence>
<name>M7N3R7_9BACT</name>
<dbReference type="Proteomes" id="UP000011910">
    <property type="component" value="Unassembled WGS sequence"/>
</dbReference>
<dbReference type="EMBL" id="AODQ01000081">
    <property type="protein sequence ID" value="EMR01937.1"/>
    <property type="molecule type" value="Genomic_DNA"/>
</dbReference>
<dbReference type="SUPFAM" id="SSF48452">
    <property type="entry name" value="TPR-like"/>
    <property type="match status" value="1"/>
</dbReference>
<comment type="caution">
    <text evidence="1">The sequence shown here is derived from an EMBL/GenBank/DDBJ whole genome shotgun (WGS) entry which is preliminary data.</text>
</comment>
<gene>
    <name evidence="1" type="ORF">ADICEAN_02916</name>
</gene>
<dbReference type="Gene3D" id="2.60.40.1120">
    <property type="entry name" value="Carboxypeptidase-like, regulatory domain"/>
    <property type="match status" value="1"/>
</dbReference>
<evidence type="ECO:0000313" key="1">
    <source>
        <dbReference type="EMBL" id="EMR01937.1"/>
    </source>
</evidence>
<dbReference type="InterPro" id="IPR011990">
    <property type="entry name" value="TPR-like_helical_dom_sf"/>
</dbReference>
<dbReference type="SUPFAM" id="SSF49464">
    <property type="entry name" value="Carboxypeptidase regulatory domain-like"/>
    <property type="match status" value="1"/>
</dbReference>
<reference evidence="1 2" key="1">
    <citation type="journal article" date="2013" name="Genome Announc.">
        <title>Draft Genome Sequence of Cesiribacter andamanensis Strain AMV16T, Isolated from a Soil Sample from a Mud Volcano in the Andaman Islands, India.</title>
        <authorList>
            <person name="Shivaji S."/>
            <person name="Ara S."/>
            <person name="Begum Z."/>
            <person name="Srinivas T.N."/>
            <person name="Singh A."/>
            <person name="Kumar Pinnaka A."/>
        </authorList>
    </citation>
    <scope>NUCLEOTIDE SEQUENCE [LARGE SCALE GENOMIC DNA]</scope>
    <source>
        <strain evidence="1 2">AMV16</strain>
    </source>
</reference>
<proteinExistence type="predicted"/>
<dbReference type="STRING" id="1279009.ADICEAN_02916"/>
<dbReference type="Gene3D" id="1.25.40.10">
    <property type="entry name" value="Tetratricopeptide repeat domain"/>
    <property type="match status" value="1"/>
</dbReference>